<dbReference type="AlphaFoldDB" id="A0AAN8XJ83"/>
<evidence type="ECO:0000313" key="2">
    <source>
        <dbReference type="Proteomes" id="UP001381693"/>
    </source>
</evidence>
<comment type="caution">
    <text evidence="1">The sequence shown here is derived from an EMBL/GenBank/DDBJ whole genome shotgun (WGS) entry which is preliminary data.</text>
</comment>
<organism evidence="1 2">
    <name type="scientific">Halocaridina rubra</name>
    <name type="common">Hawaiian red shrimp</name>
    <dbReference type="NCBI Taxonomy" id="373956"/>
    <lineage>
        <taxon>Eukaryota</taxon>
        <taxon>Metazoa</taxon>
        <taxon>Ecdysozoa</taxon>
        <taxon>Arthropoda</taxon>
        <taxon>Crustacea</taxon>
        <taxon>Multicrustacea</taxon>
        <taxon>Malacostraca</taxon>
        <taxon>Eumalacostraca</taxon>
        <taxon>Eucarida</taxon>
        <taxon>Decapoda</taxon>
        <taxon>Pleocyemata</taxon>
        <taxon>Caridea</taxon>
        <taxon>Atyoidea</taxon>
        <taxon>Atyidae</taxon>
        <taxon>Halocaridina</taxon>
    </lineage>
</organism>
<name>A0AAN8XJ83_HALRR</name>
<sequence>ACVCVGGGSVCEAATRDVRVRQLLCLMTPGGRTSGVRQLLCLMTPGGRTNRNYGRVYSKRRG</sequence>
<feature type="non-terminal residue" evidence="1">
    <location>
        <position position="1"/>
    </location>
</feature>
<evidence type="ECO:0000313" key="1">
    <source>
        <dbReference type="EMBL" id="KAK7085377.1"/>
    </source>
</evidence>
<reference evidence="1 2" key="1">
    <citation type="submission" date="2023-11" db="EMBL/GenBank/DDBJ databases">
        <title>Halocaridina rubra genome assembly.</title>
        <authorList>
            <person name="Smith C."/>
        </authorList>
    </citation>
    <scope>NUCLEOTIDE SEQUENCE [LARGE SCALE GENOMIC DNA]</scope>
    <source>
        <strain evidence="1">EP-1</strain>
        <tissue evidence="1">Whole</tissue>
    </source>
</reference>
<gene>
    <name evidence="1" type="ORF">SK128_009662</name>
</gene>
<protein>
    <submittedName>
        <fullName evidence="1">Uncharacterized protein</fullName>
    </submittedName>
</protein>
<proteinExistence type="predicted"/>
<accession>A0AAN8XJ83</accession>
<dbReference type="EMBL" id="JAXCGZ010001081">
    <property type="protein sequence ID" value="KAK7085377.1"/>
    <property type="molecule type" value="Genomic_DNA"/>
</dbReference>
<feature type="non-terminal residue" evidence="1">
    <location>
        <position position="62"/>
    </location>
</feature>
<keyword evidence="2" id="KW-1185">Reference proteome</keyword>
<dbReference type="Proteomes" id="UP001381693">
    <property type="component" value="Unassembled WGS sequence"/>
</dbReference>